<accession>A0A8K0D7Y1</accession>
<evidence type="ECO:0000313" key="3">
    <source>
        <dbReference type="Proteomes" id="UP000801492"/>
    </source>
</evidence>
<protein>
    <submittedName>
        <fullName evidence="2">Uncharacterized protein</fullName>
    </submittedName>
</protein>
<gene>
    <name evidence="2" type="ORF">ILUMI_10034</name>
</gene>
<dbReference type="Proteomes" id="UP000801492">
    <property type="component" value="Unassembled WGS sequence"/>
</dbReference>
<evidence type="ECO:0000256" key="1">
    <source>
        <dbReference type="SAM" id="MobiDB-lite"/>
    </source>
</evidence>
<feature type="region of interest" description="Disordered" evidence="1">
    <location>
        <begin position="1"/>
        <end position="21"/>
    </location>
</feature>
<dbReference type="EMBL" id="VTPC01005356">
    <property type="protein sequence ID" value="KAF2896140.1"/>
    <property type="molecule type" value="Genomic_DNA"/>
</dbReference>
<comment type="caution">
    <text evidence="2">The sequence shown here is derived from an EMBL/GenBank/DDBJ whole genome shotgun (WGS) entry which is preliminary data.</text>
</comment>
<sequence>MDEDISPLKENTGMGDDERNIREKHLQGKTAAMLNRDLDGQNDDEQAAITCFDLENVFALPRSNISCFFCSRRLNTYNLTAHCTQKQVYCCIWSEGTQGWKGNDIASALIRILDRVIDDFPILRKLFFGPIRAYLKIKIPR</sequence>
<dbReference type="AlphaFoldDB" id="A0A8K0D7Y1"/>
<reference evidence="2" key="1">
    <citation type="submission" date="2019-08" db="EMBL/GenBank/DDBJ databases">
        <title>The genome of the North American firefly Photinus pyralis.</title>
        <authorList>
            <consortium name="Photinus pyralis genome working group"/>
            <person name="Fallon T.R."/>
            <person name="Sander Lower S.E."/>
            <person name="Weng J.-K."/>
        </authorList>
    </citation>
    <scope>NUCLEOTIDE SEQUENCE</scope>
    <source>
        <strain evidence="2">TRF0915ILg1</strain>
        <tissue evidence="2">Whole body</tissue>
    </source>
</reference>
<dbReference type="OrthoDB" id="6766586at2759"/>
<proteinExistence type="predicted"/>
<name>A0A8K0D7Y1_IGNLU</name>
<organism evidence="2 3">
    <name type="scientific">Ignelater luminosus</name>
    <name type="common">Cucubano</name>
    <name type="synonym">Pyrophorus luminosus</name>
    <dbReference type="NCBI Taxonomy" id="2038154"/>
    <lineage>
        <taxon>Eukaryota</taxon>
        <taxon>Metazoa</taxon>
        <taxon>Ecdysozoa</taxon>
        <taxon>Arthropoda</taxon>
        <taxon>Hexapoda</taxon>
        <taxon>Insecta</taxon>
        <taxon>Pterygota</taxon>
        <taxon>Neoptera</taxon>
        <taxon>Endopterygota</taxon>
        <taxon>Coleoptera</taxon>
        <taxon>Polyphaga</taxon>
        <taxon>Elateriformia</taxon>
        <taxon>Elateroidea</taxon>
        <taxon>Elateridae</taxon>
        <taxon>Agrypninae</taxon>
        <taxon>Pyrophorini</taxon>
        <taxon>Ignelater</taxon>
    </lineage>
</organism>
<keyword evidence="3" id="KW-1185">Reference proteome</keyword>
<evidence type="ECO:0000313" key="2">
    <source>
        <dbReference type="EMBL" id="KAF2896140.1"/>
    </source>
</evidence>